<dbReference type="Pfam" id="PF08327">
    <property type="entry name" value="AHSA1"/>
    <property type="match status" value="1"/>
</dbReference>
<accession>A0ABR8Z2M4</accession>
<dbReference type="SUPFAM" id="SSF55961">
    <property type="entry name" value="Bet v1-like"/>
    <property type="match status" value="1"/>
</dbReference>
<evidence type="ECO:0000256" key="2">
    <source>
        <dbReference type="SAM" id="MobiDB-lite"/>
    </source>
</evidence>
<sequence length="170" mass="18944">MTTTPEPRGRLGTGPRGREVQIERQFRASAEDVWAAMTESDRLERWIGRWEGDPATGKVTFFMTAEGDDVEPEELTITECSAPHRFAADTSVGEGTWHLRFELSQDGEVTTLVFAQALGDDPLGSVGPGWEYYVERLARTLAGEDAGDVDWDDYYPAMSAYYEELDGAPR</sequence>
<protein>
    <submittedName>
        <fullName evidence="4">SRPBCC family protein</fullName>
    </submittedName>
</protein>
<name>A0ABR8Z2M4_9MICO</name>
<dbReference type="CDD" id="cd08899">
    <property type="entry name" value="SRPBCC_CalC_Aha1-like_6"/>
    <property type="match status" value="1"/>
</dbReference>
<evidence type="ECO:0000313" key="5">
    <source>
        <dbReference type="Proteomes" id="UP000661894"/>
    </source>
</evidence>
<evidence type="ECO:0000313" key="4">
    <source>
        <dbReference type="EMBL" id="MBD8062588.1"/>
    </source>
</evidence>
<comment type="caution">
    <text evidence="4">The sequence shown here is derived from an EMBL/GenBank/DDBJ whole genome shotgun (WGS) entry which is preliminary data.</text>
</comment>
<evidence type="ECO:0000256" key="1">
    <source>
        <dbReference type="ARBA" id="ARBA00006817"/>
    </source>
</evidence>
<dbReference type="RefSeq" id="WP_251839693.1">
    <property type="nucleotide sequence ID" value="NZ_JACSPO010000004.1"/>
</dbReference>
<dbReference type="Gene3D" id="3.30.530.20">
    <property type="match status" value="1"/>
</dbReference>
<organism evidence="4 5">
    <name type="scientific">Oceanitalea stevensii</name>
    <dbReference type="NCBI Taxonomy" id="2763072"/>
    <lineage>
        <taxon>Bacteria</taxon>
        <taxon>Bacillati</taxon>
        <taxon>Actinomycetota</taxon>
        <taxon>Actinomycetes</taxon>
        <taxon>Micrococcales</taxon>
        <taxon>Bogoriellaceae</taxon>
        <taxon>Georgenia</taxon>
    </lineage>
</organism>
<dbReference type="Proteomes" id="UP000661894">
    <property type="component" value="Unassembled WGS sequence"/>
</dbReference>
<reference evidence="4 5" key="1">
    <citation type="submission" date="2020-08" db="EMBL/GenBank/DDBJ databases">
        <title>A Genomic Blueprint of the Chicken Gut Microbiome.</title>
        <authorList>
            <person name="Gilroy R."/>
            <person name="Ravi A."/>
            <person name="Getino M."/>
            <person name="Pursley I."/>
            <person name="Horton D.L."/>
            <person name="Alikhan N.-F."/>
            <person name="Baker D."/>
            <person name="Gharbi K."/>
            <person name="Hall N."/>
            <person name="Watson M."/>
            <person name="Adriaenssens E.M."/>
            <person name="Foster-Nyarko E."/>
            <person name="Jarju S."/>
            <person name="Secka A."/>
            <person name="Antonio M."/>
            <person name="Oren A."/>
            <person name="Chaudhuri R."/>
            <person name="La Ragione R.M."/>
            <person name="Hildebrand F."/>
            <person name="Pallen M.J."/>
        </authorList>
    </citation>
    <scope>NUCLEOTIDE SEQUENCE [LARGE SCALE GENOMIC DNA]</scope>
    <source>
        <strain evidence="4 5">Sa1BUA1</strain>
    </source>
</reference>
<proteinExistence type="inferred from homology"/>
<evidence type="ECO:0000259" key="3">
    <source>
        <dbReference type="Pfam" id="PF08327"/>
    </source>
</evidence>
<dbReference type="InterPro" id="IPR023393">
    <property type="entry name" value="START-like_dom_sf"/>
</dbReference>
<feature type="domain" description="Activator of Hsp90 ATPase homologue 1/2-like C-terminal" evidence="3">
    <location>
        <begin position="28"/>
        <end position="141"/>
    </location>
</feature>
<dbReference type="EMBL" id="JACSPO010000004">
    <property type="protein sequence ID" value="MBD8062588.1"/>
    <property type="molecule type" value="Genomic_DNA"/>
</dbReference>
<feature type="region of interest" description="Disordered" evidence="2">
    <location>
        <begin position="1"/>
        <end position="20"/>
    </location>
</feature>
<gene>
    <name evidence="4" type="ORF">H9624_09655</name>
</gene>
<dbReference type="InterPro" id="IPR013538">
    <property type="entry name" value="ASHA1/2-like_C"/>
</dbReference>
<keyword evidence="5" id="KW-1185">Reference proteome</keyword>
<comment type="similarity">
    <text evidence="1">Belongs to the AHA1 family.</text>
</comment>